<keyword evidence="7" id="KW-1185">Reference proteome</keyword>
<dbReference type="GO" id="GO:0009408">
    <property type="term" value="P:response to heat"/>
    <property type="evidence" value="ECO:0007669"/>
    <property type="project" value="UniProtKB-ARBA"/>
</dbReference>
<reference evidence="6" key="1">
    <citation type="submission" date="2015-04" db="UniProtKB">
        <authorList>
            <consortium name="EnsemblPlants"/>
        </authorList>
    </citation>
    <scope>IDENTIFICATION</scope>
</reference>
<dbReference type="eggNOG" id="KOG0710">
    <property type="taxonomic scope" value="Eukaryota"/>
</dbReference>
<evidence type="ECO:0000313" key="7">
    <source>
        <dbReference type="Proteomes" id="UP000026962"/>
    </source>
</evidence>
<evidence type="ECO:0000256" key="4">
    <source>
        <dbReference type="SAM" id="Phobius"/>
    </source>
</evidence>
<dbReference type="PROSITE" id="PS01031">
    <property type="entry name" value="SHSP"/>
    <property type="match status" value="1"/>
</dbReference>
<feature type="transmembrane region" description="Helical" evidence="4">
    <location>
        <begin position="168"/>
        <end position="185"/>
    </location>
</feature>
<accession>A0A0E0M803</accession>
<keyword evidence="4" id="KW-0812">Transmembrane</keyword>
<reference evidence="6" key="2">
    <citation type="submission" date="2018-05" db="EMBL/GenBank/DDBJ databases">
        <title>OpunRS2 (Oryza punctata Reference Sequence Version 2).</title>
        <authorList>
            <person name="Zhang J."/>
            <person name="Kudrna D."/>
            <person name="Lee S."/>
            <person name="Talag J."/>
            <person name="Welchert J."/>
            <person name="Wing R.A."/>
        </authorList>
    </citation>
    <scope>NUCLEOTIDE SEQUENCE [LARGE SCALE GENOMIC DNA]</scope>
</reference>
<dbReference type="Proteomes" id="UP000026962">
    <property type="component" value="Chromosome 10"/>
</dbReference>
<dbReference type="InterPro" id="IPR031107">
    <property type="entry name" value="Small_HSP"/>
</dbReference>
<dbReference type="EnsemblPlants" id="OPUNC10G09560.1">
    <property type="protein sequence ID" value="OPUNC10G09560.1"/>
    <property type="gene ID" value="OPUNC10G09560"/>
</dbReference>
<keyword evidence="4" id="KW-1133">Transmembrane helix</keyword>
<dbReference type="PANTHER" id="PTHR11527">
    <property type="entry name" value="HEAT-SHOCK PROTEIN 20 FAMILY MEMBER"/>
    <property type="match status" value="1"/>
</dbReference>
<evidence type="ECO:0000256" key="1">
    <source>
        <dbReference type="ARBA" id="ARBA00023016"/>
    </source>
</evidence>
<dbReference type="STRING" id="4537.A0A0E0M803"/>
<sequence length="192" mass="20995">MDQAAAASRSRSRTLSEIDPHSEWVHGDEFDTLVLDVTGFSKDHLKVQVEASGSLRISGERAVNGGGRHWLHFLKRFDLPPGTAGDASAIKVQLDKGVLYVQVPRPSAPPAAAATTGDGEQQRRMVETYEDESQHEGEIGGGRRRAVAGRHGHPAWQLARALSRHRQVVLNVVIAVVLLWLVTFANKPTKNE</sequence>
<keyword evidence="4" id="KW-0472">Membrane</keyword>
<dbReference type="OMA" id="PHSEWVH"/>
<dbReference type="InterPro" id="IPR008978">
    <property type="entry name" value="HSP20-like_chaperone"/>
</dbReference>
<organism evidence="6">
    <name type="scientific">Oryza punctata</name>
    <name type="common">Red rice</name>
    <dbReference type="NCBI Taxonomy" id="4537"/>
    <lineage>
        <taxon>Eukaryota</taxon>
        <taxon>Viridiplantae</taxon>
        <taxon>Streptophyta</taxon>
        <taxon>Embryophyta</taxon>
        <taxon>Tracheophyta</taxon>
        <taxon>Spermatophyta</taxon>
        <taxon>Magnoliopsida</taxon>
        <taxon>Liliopsida</taxon>
        <taxon>Poales</taxon>
        <taxon>Poaceae</taxon>
        <taxon>BOP clade</taxon>
        <taxon>Oryzoideae</taxon>
        <taxon>Oryzeae</taxon>
        <taxon>Oryzinae</taxon>
        <taxon>Oryza</taxon>
    </lineage>
</organism>
<dbReference type="Gramene" id="OPUNC10G09560.1">
    <property type="protein sequence ID" value="OPUNC10G09560.1"/>
    <property type="gene ID" value="OPUNC10G09560"/>
</dbReference>
<dbReference type="CDD" id="cd06464">
    <property type="entry name" value="ACD_sHsps-like"/>
    <property type="match status" value="1"/>
</dbReference>
<dbReference type="Pfam" id="PF00011">
    <property type="entry name" value="HSP20"/>
    <property type="match status" value="1"/>
</dbReference>
<evidence type="ECO:0000259" key="5">
    <source>
        <dbReference type="PROSITE" id="PS01031"/>
    </source>
</evidence>
<evidence type="ECO:0000256" key="2">
    <source>
        <dbReference type="PROSITE-ProRule" id="PRU00285"/>
    </source>
</evidence>
<dbReference type="HOGENOM" id="CLU_106899_0_0_1"/>
<keyword evidence="1" id="KW-0346">Stress response</keyword>
<name>A0A0E0M803_ORYPU</name>
<dbReference type="AlphaFoldDB" id="A0A0E0M803"/>
<protein>
    <recommendedName>
        <fullName evidence="5">SHSP domain-containing protein</fullName>
    </recommendedName>
</protein>
<feature type="domain" description="SHSP" evidence="5">
    <location>
        <begin position="13"/>
        <end position="120"/>
    </location>
</feature>
<evidence type="ECO:0000256" key="3">
    <source>
        <dbReference type="RuleBase" id="RU003616"/>
    </source>
</evidence>
<dbReference type="InterPro" id="IPR002068">
    <property type="entry name" value="A-crystallin/Hsp20_dom"/>
</dbReference>
<evidence type="ECO:0000313" key="6">
    <source>
        <dbReference type="EnsemblPlants" id="OPUNC10G09560.1"/>
    </source>
</evidence>
<comment type="similarity">
    <text evidence="2 3">Belongs to the small heat shock protein (HSP20) family.</text>
</comment>
<proteinExistence type="inferred from homology"/>
<dbReference type="SUPFAM" id="SSF49764">
    <property type="entry name" value="HSP20-like chaperones"/>
    <property type="match status" value="1"/>
</dbReference>
<dbReference type="Gene3D" id="2.60.40.790">
    <property type="match status" value="1"/>
</dbReference>